<dbReference type="Gene3D" id="3.40.50.720">
    <property type="entry name" value="NAD(P)-binding Rossmann-like Domain"/>
    <property type="match status" value="1"/>
</dbReference>
<dbReference type="InterPro" id="IPR036291">
    <property type="entry name" value="NAD(P)-bd_dom_sf"/>
</dbReference>
<gene>
    <name evidence="1" type="ORF">BDV98DRAFT_174141</name>
</gene>
<dbReference type="AlphaFoldDB" id="A0A5C3QCI1"/>
<dbReference type="STRING" id="1884261.A0A5C3QCI1"/>
<dbReference type="Proteomes" id="UP000305067">
    <property type="component" value="Unassembled WGS sequence"/>
</dbReference>
<sequence length="109" mass="12429">MRYCQSKFGTLVLSNELAKRHGGKRFTATSYNAGSIQTRIHTTLYWFQRWPLLLTHFDAAHGALTPLWPATSPETANMGGEYLVPWAKTRDPALGKKFWSWCEAEVKNL</sequence>
<evidence type="ECO:0000313" key="2">
    <source>
        <dbReference type="Proteomes" id="UP000305067"/>
    </source>
</evidence>
<evidence type="ECO:0000313" key="1">
    <source>
        <dbReference type="EMBL" id="TFK99226.1"/>
    </source>
</evidence>
<dbReference type="SUPFAM" id="SSF51735">
    <property type="entry name" value="NAD(P)-binding Rossmann-fold domains"/>
    <property type="match status" value="1"/>
</dbReference>
<keyword evidence="2" id="KW-1185">Reference proteome</keyword>
<proteinExistence type="predicted"/>
<name>A0A5C3QCI1_9AGAR</name>
<accession>A0A5C3QCI1</accession>
<reference evidence="1 2" key="1">
    <citation type="journal article" date="2019" name="Nat. Ecol. Evol.">
        <title>Megaphylogeny resolves global patterns of mushroom evolution.</title>
        <authorList>
            <person name="Varga T."/>
            <person name="Krizsan K."/>
            <person name="Foldi C."/>
            <person name="Dima B."/>
            <person name="Sanchez-Garcia M."/>
            <person name="Sanchez-Ramirez S."/>
            <person name="Szollosi G.J."/>
            <person name="Szarkandi J.G."/>
            <person name="Papp V."/>
            <person name="Albert L."/>
            <person name="Andreopoulos W."/>
            <person name="Angelini C."/>
            <person name="Antonin V."/>
            <person name="Barry K.W."/>
            <person name="Bougher N.L."/>
            <person name="Buchanan P."/>
            <person name="Buyck B."/>
            <person name="Bense V."/>
            <person name="Catcheside P."/>
            <person name="Chovatia M."/>
            <person name="Cooper J."/>
            <person name="Damon W."/>
            <person name="Desjardin D."/>
            <person name="Finy P."/>
            <person name="Geml J."/>
            <person name="Haridas S."/>
            <person name="Hughes K."/>
            <person name="Justo A."/>
            <person name="Karasinski D."/>
            <person name="Kautmanova I."/>
            <person name="Kiss B."/>
            <person name="Kocsube S."/>
            <person name="Kotiranta H."/>
            <person name="LaButti K.M."/>
            <person name="Lechner B.E."/>
            <person name="Liimatainen K."/>
            <person name="Lipzen A."/>
            <person name="Lukacs Z."/>
            <person name="Mihaltcheva S."/>
            <person name="Morgado L.N."/>
            <person name="Niskanen T."/>
            <person name="Noordeloos M.E."/>
            <person name="Ohm R.A."/>
            <person name="Ortiz-Santana B."/>
            <person name="Ovrebo C."/>
            <person name="Racz N."/>
            <person name="Riley R."/>
            <person name="Savchenko A."/>
            <person name="Shiryaev A."/>
            <person name="Soop K."/>
            <person name="Spirin V."/>
            <person name="Szebenyi C."/>
            <person name="Tomsovsky M."/>
            <person name="Tulloss R.E."/>
            <person name="Uehling J."/>
            <person name="Grigoriev I.V."/>
            <person name="Vagvolgyi C."/>
            <person name="Papp T."/>
            <person name="Martin F.M."/>
            <person name="Miettinen O."/>
            <person name="Hibbett D.S."/>
            <person name="Nagy L.G."/>
        </authorList>
    </citation>
    <scope>NUCLEOTIDE SEQUENCE [LARGE SCALE GENOMIC DNA]</scope>
    <source>
        <strain evidence="1 2">CBS 309.79</strain>
    </source>
</reference>
<dbReference type="OrthoDB" id="191139at2759"/>
<dbReference type="EMBL" id="ML178834">
    <property type="protein sequence ID" value="TFK99226.1"/>
    <property type="molecule type" value="Genomic_DNA"/>
</dbReference>
<protein>
    <submittedName>
        <fullName evidence="1">Uncharacterized protein</fullName>
    </submittedName>
</protein>
<organism evidence="1 2">
    <name type="scientific">Pterulicium gracile</name>
    <dbReference type="NCBI Taxonomy" id="1884261"/>
    <lineage>
        <taxon>Eukaryota</taxon>
        <taxon>Fungi</taxon>
        <taxon>Dikarya</taxon>
        <taxon>Basidiomycota</taxon>
        <taxon>Agaricomycotina</taxon>
        <taxon>Agaricomycetes</taxon>
        <taxon>Agaricomycetidae</taxon>
        <taxon>Agaricales</taxon>
        <taxon>Pleurotineae</taxon>
        <taxon>Pterulaceae</taxon>
        <taxon>Pterulicium</taxon>
    </lineage>
</organism>